<dbReference type="PANTHER" id="PTHR47429:SF2">
    <property type="entry name" value="PROTEIN TWIN LOV 1"/>
    <property type="match status" value="1"/>
</dbReference>
<gene>
    <name evidence="4" type="ORF">glysoja_025457</name>
</gene>
<dbReference type="EC" id="1.4.7.1" evidence="4"/>
<accession>A0A0B2R9T7</accession>
<protein>
    <submittedName>
        <fullName evidence="4">Protein TWIN LOV 1</fullName>
        <ecNumber evidence="4">1.4.7.1</ecNumber>
    </submittedName>
</protein>
<name>A0A0B2R9T7_GLYSO</name>
<evidence type="ECO:0000313" key="4">
    <source>
        <dbReference type="EMBL" id="KHN28723.1"/>
    </source>
</evidence>
<sequence length="129" mass="14061">MDSIFSVLTHYSEATGRLVCRKRSSIPDVGLLSTSLIISLGRIKQSFVFLNLWRGRENEIRPFGNPKGSDSANLDSAAEVAYFVGVQIEDNNKNDDSHCLSPEKRQLSVVGVVKVAVRSLSMTAGSSES</sequence>
<keyword evidence="3" id="KW-0157">Chromophore</keyword>
<organism evidence="4">
    <name type="scientific">Glycine soja</name>
    <name type="common">Wild soybean</name>
    <dbReference type="NCBI Taxonomy" id="3848"/>
    <lineage>
        <taxon>Eukaryota</taxon>
        <taxon>Viridiplantae</taxon>
        <taxon>Streptophyta</taxon>
        <taxon>Embryophyta</taxon>
        <taxon>Tracheophyta</taxon>
        <taxon>Spermatophyta</taxon>
        <taxon>Magnoliopsida</taxon>
        <taxon>eudicotyledons</taxon>
        <taxon>Gunneridae</taxon>
        <taxon>Pentapetalae</taxon>
        <taxon>rosids</taxon>
        <taxon>fabids</taxon>
        <taxon>Fabales</taxon>
        <taxon>Fabaceae</taxon>
        <taxon>Papilionoideae</taxon>
        <taxon>50 kb inversion clade</taxon>
        <taxon>NPAAA clade</taxon>
        <taxon>indigoferoid/millettioid clade</taxon>
        <taxon>Phaseoleae</taxon>
        <taxon>Glycine</taxon>
        <taxon>Glycine subgen. Soja</taxon>
    </lineage>
</organism>
<dbReference type="EMBL" id="KN652558">
    <property type="protein sequence ID" value="KHN28723.1"/>
    <property type="molecule type" value="Genomic_DNA"/>
</dbReference>
<keyword evidence="1" id="KW-0285">Flavoprotein</keyword>
<reference evidence="4" key="1">
    <citation type="submission" date="2014-07" db="EMBL/GenBank/DDBJ databases">
        <title>Identification of a novel salt tolerance gene in wild soybean by whole-genome sequencing.</title>
        <authorList>
            <person name="Lam H.-M."/>
            <person name="Qi X."/>
            <person name="Li M.-W."/>
            <person name="Liu X."/>
            <person name="Xie M."/>
            <person name="Ni M."/>
            <person name="Xu X."/>
        </authorList>
    </citation>
    <scope>NUCLEOTIDE SEQUENCE [LARGE SCALE GENOMIC DNA]</scope>
    <source>
        <tissue evidence="4">Root</tissue>
    </source>
</reference>
<dbReference type="PANTHER" id="PTHR47429">
    <property type="entry name" value="PROTEIN TWIN LOV 1"/>
    <property type="match status" value="1"/>
</dbReference>
<dbReference type="AlphaFoldDB" id="A0A0B2R9T7"/>
<keyword evidence="2" id="KW-0288">FMN</keyword>
<dbReference type="GO" id="GO:0016041">
    <property type="term" value="F:glutamate synthase (ferredoxin) activity"/>
    <property type="evidence" value="ECO:0007669"/>
    <property type="project" value="UniProtKB-EC"/>
</dbReference>
<dbReference type="Proteomes" id="UP000053555">
    <property type="component" value="Unassembled WGS sequence"/>
</dbReference>
<evidence type="ECO:0000256" key="1">
    <source>
        <dbReference type="ARBA" id="ARBA00022630"/>
    </source>
</evidence>
<evidence type="ECO:0000256" key="2">
    <source>
        <dbReference type="ARBA" id="ARBA00022643"/>
    </source>
</evidence>
<keyword evidence="4" id="KW-0560">Oxidoreductase</keyword>
<proteinExistence type="predicted"/>
<dbReference type="GO" id="GO:0005634">
    <property type="term" value="C:nucleus"/>
    <property type="evidence" value="ECO:0007669"/>
    <property type="project" value="TreeGrafter"/>
</dbReference>
<evidence type="ECO:0000256" key="3">
    <source>
        <dbReference type="ARBA" id="ARBA00022991"/>
    </source>
</evidence>